<evidence type="ECO:0000256" key="5">
    <source>
        <dbReference type="ARBA" id="ARBA00023136"/>
    </source>
</evidence>
<protein>
    <submittedName>
        <fullName evidence="6">Uncharacterized protein</fullName>
    </submittedName>
</protein>
<comment type="subcellular location">
    <subcellularLocation>
        <location evidence="1">Membrane</location>
        <topology evidence="1">Single-pass membrane protein</topology>
    </subcellularLocation>
</comment>
<evidence type="ECO:0000313" key="6">
    <source>
        <dbReference type="EMBL" id="CAK1546012.1"/>
    </source>
</evidence>
<evidence type="ECO:0000256" key="4">
    <source>
        <dbReference type="ARBA" id="ARBA00022989"/>
    </source>
</evidence>
<gene>
    <name evidence="6" type="ORF">LNINA_LOCUS5619</name>
</gene>
<sequence>MLILGHFHQDTSLPSFRSLSWFGQKKFKSKDDIPKYVTSEVIDRARSQARIKLSNILMALTVLGSAYAIWSGKNAAKRGESVQQMNLDWHKQYQEEFKKKETANQK</sequence>
<keyword evidence="4" id="KW-1133">Transmembrane helix</keyword>
<accession>A0AAV1J9C5</accession>
<dbReference type="Pfam" id="PF06388">
    <property type="entry name" value="DUF1075"/>
    <property type="match status" value="1"/>
</dbReference>
<dbReference type="PANTHER" id="PTHR13674">
    <property type="entry name" value="GROWTH AND TRANSFORMATION-DEPENDENT PROTEIN"/>
    <property type="match status" value="1"/>
</dbReference>
<evidence type="ECO:0000256" key="3">
    <source>
        <dbReference type="ARBA" id="ARBA00022692"/>
    </source>
</evidence>
<keyword evidence="5" id="KW-0472">Membrane</keyword>
<comment type="caution">
    <text evidence="6">The sequence shown here is derived from an EMBL/GenBank/DDBJ whole genome shotgun (WGS) entry which is preliminary data.</text>
</comment>
<dbReference type="GO" id="GO:0016020">
    <property type="term" value="C:membrane"/>
    <property type="evidence" value="ECO:0007669"/>
    <property type="project" value="UniProtKB-SubCell"/>
</dbReference>
<dbReference type="PANTHER" id="PTHR13674:SF5">
    <property type="entry name" value="UPF0389 PROTEIN CG9231"/>
    <property type="match status" value="1"/>
</dbReference>
<organism evidence="6 7">
    <name type="scientific">Leptosia nina</name>
    <dbReference type="NCBI Taxonomy" id="320188"/>
    <lineage>
        <taxon>Eukaryota</taxon>
        <taxon>Metazoa</taxon>
        <taxon>Ecdysozoa</taxon>
        <taxon>Arthropoda</taxon>
        <taxon>Hexapoda</taxon>
        <taxon>Insecta</taxon>
        <taxon>Pterygota</taxon>
        <taxon>Neoptera</taxon>
        <taxon>Endopterygota</taxon>
        <taxon>Lepidoptera</taxon>
        <taxon>Glossata</taxon>
        <taxon>Ditrysia</taxon>
        <taxon>Papilionoidea</taxon>
        <taxon>Pieridae</taxon>
        <taxon>Pierinae</taxon>
        <taxon>Leptosia</taxon>
    </lineage>
</organism>
<dbReference type="InterPro" id="IPR009432">
    <property type="entry name" value="DUF1075"/>
</dbReference>
<reference evidence="6 7" key="1">
    <citation type="submission" date="2023-11" db="EMBL/GenBank/DDBJ databases">
        <authorList>
            <person name="Okamura Y."/>
        </authorList>
    </citation>
    <scope>NUCLEOTIDE SEQUENCE [LARGE SCALE GENOMIC DNA]</scope>
</reference>
<keyword evidence="3" id="KW-0812">Transmembrane</keyword>
<comment type="similarity">
    <text evidence="2">Belongs to the UPF0389 family.</text>
</comment>
<proteinExistence type="inferred from homology"/>
<dbReference type="Proteomes" id="UP001497472">
    <property type="component" value="Unassembled WGS sequence"/>
</dbReference>
<name>A0AAV1J9C5_9NEOP</name>
<dbReference type="EMBL" id="CAVLEF010000007">
    <property type="protein sequence ID" value="CAK1546012.1"/>
    <property type="molecule type" value="Genomic_DNA"/>
</dbReference>
<keyword evidence="7" id="KW-1185">Reference proteome</keyword>
<evidence type="ECO:0000313" key="7">
    <source>
        <dbReference type="Proteomes" id="UP001497472"/>
    </source>
</evidence>
<evidence type="ECO:0000256" key="1">
    <source>
        <dbReference type="ARBA" id="ARBA00004167"/>
    </source>
</evidence>
<evidence type="ECO:0000256" key="2">
    <source>
        <dbReference type="ARBA" id="ARBA00007363"/>
    </source>
</evidence>
<dbReference type="AlphaFoldDB" id="A0AAV1J9C5"/>